<dbReference type="PANTHER" id="PTHR43685:SF2">
    <property type="entry name" value="GLYCOSYLTRANSFERASE 2-LIKE DOMAIN-CONTAINING PROTEIN"/>
    <property type="match status" value="1"/>
</dbReference>
<dbReference type="InterPro" id="IPR050834">
    <property type="entry name" value="Glycosyltransf_2"/>
</dbReference>
<dbReference type="InterPro" id="IPR001173">
    <property type="entry name" value="Glyco_trans_2-like"/>
</dbReference>
<dbReference type="EMBL" id="FXTJ01000002">
    <property type="protein sequence ID" value="SMO60971.1"/>
    <property type="molecule type" value="Genomic_DNA"/>
</dbReference>
<reference evidence="3 4" key="1">
    <citation type="submission" date="2017-05" db="EMBL/GenBank/DDBJ databases">
        <authorList>
            <person name="Varghese N."/>
            <person name="Submissions S."/>
        </authorList>
    </citation>
    <scope>NUCLEOTIDE SEQUENCE [LARGE SCALE GENOMIC DNA]</scope>
    <source>
        <strain evidence="3 4">DSM 46834</strain>
    </source>
</reference>
<organism evidence="3 4">
    <name type="scientific">Geodermatophilus aquaeductus</name>
    <dbReference type="NCBI Taxonomy" id="1564161"/>
    <lineage>
        <taxon>Bacteria</taxon>
        <taxon>Bacillati</taxon>
        <taxon>Actinomycetota</taxon>
        <taxon>Actinomycetes</taxon>
        <taxon>Geodermatophilales</taxon>
        <taxon>Geodermatophilaceae</taxon>
        <taxon>Geodermatophilus</taxon>
    </lineage>
</organism>
<proteinExistence type="predicted"/>
<accession>A0A521CQC6</accession>
<dbReference type="PANTHER" id="PTHR43685">
    <property type="entry name" value="GLYCOSYLTRANSFERASE"/>
    <property type="match status" value="1"/>
</dbReference>
<keyword evidence="3" id="KW-0808">Transferase</keyword>
<evidence type="ECO:0000256" key="1">
    <source>
        <dbReference type="SAM" id="MobiDB-lite"/>
    </source>
</evidence>
<dbReference type="SUPFAM" id="SSF53448">
    <property type="entry name" value="Nucleotide-diphospho-sugar transferases"/>
    <property type="match status" value="1"/>
</dbReference>
<evidence type="ECO:0000313" key="3">
    <source>
        <dbReference type="EMBL" id="SMO60971.1"/>
    </source>
</evidence>
<dbReference type="Gene3D" id="3.90.550.10">
    <property type="entry name" value="Spore Coat Polysaccharide Biosynthesis Protein SpsA, Chain A"/>
    <property type="match status" value="1"/>
</dbReference>
<protein>
    <submittedName>
        <fullName evidence="3">Glycosyl transferase family 2</fullName>
    </submittedName>
</protein>
<keyword evidence="4" id="KW-1185">Reference proteome</keyword>
<gene>
    <name evidence="3" type="ORF">SAMN06273567_102512</name>
</gene>
<dbReference type="Pfam" id="PF00535">
    <property type="entry name" value="Glycos_transf_2"/>
    <property type="match status" value="1"/>
</dbReference>
<dbReference type="GO" id="GO:0016740">
    <property type="term" value="F:transferase activity"/>
    <property type="evidence" value="ECO:0007669"/>
    <property type="project" value="UniProtKB-KW"/>
</dbReference>
<dbReference type="RefSeq" id="WP_142457706.1">
    <property type="nucleotide sequence ID" value="NZ_FXTJ01000002.1"/>
</dbReference>
<name>A0A521CQC6_9ACTN</name>
<dbReference type="CDD" id="cd00761">
    <property type="entry name" value="Glyco_tranf_GTA_type"/>
    <property type="match status" value="1"/>
</dbReference>
<feature type="domain" description="Glycosyltransferase 2-like" evidence="2">
    <location>
        <begin position="11"/>
        <end position="123"/>
    </location>
</feature>
<feature type="region of interest" description="Disordered" evidence="1">
    <location>
        <begin position="324"/>
        <end position="352"/>
    </location>
</feature>
<dbReference type="Proteomes" id="UP000317484">
    <property type="component" value="Unassembled WGS sequence"/>
</dbReference>
<evidence type="ECO:0000313" key="4">
    <source>
        <dbReference type="Proteomes" id="UP000317484"/>
    </source>
</evidence>
<sequence>MDTTGPRPRLSFLTPAYRTEAYLPGTIASVLGQTSPDWELVVVDNGNSDAIASIVRSAGRGDPRVRLVRQENRGYAGGVMAAAEVARGDVLSVLDSDDEVVPEFAATVLAFLDAHPSAGAVGCDAHLVLDGDERPSLRSHLQSIGSRPPAEGGEVLTVEDVLGGRVPYYTGGVRRDAWEAAGGYLPGIESDVLLWLRLARDSEVHLIPDKLARYRVRDRSLSRDPDRVEDFERSLMRTFEVFAERSGDPRHREIAQGPVRRLRYHQALRRARWAFVDGDLDAARRHAREARAQRPTLRAGAIVVLLRLSPRLLTRVHPLKQRLAEGGHRARQRVLGWGSPPVPAPDSGPDRA</sequence>
<dbReference type="AlphaFoldDB" id="A0A521CQC6"/>
<dbReference type="InterPro" id="IPR029044">
    <property type="entry name" value="Nucleotide-diphossugar_trans"/>
</dbReference>
<evidence type="ECO:0000259" key="2">
    <source>
        <dbReference type="Pfam" id="PF00535"/>
    </source>
</evidence>